<feature type="transmembrane region" description="Helical" evidence="8">
    <location>
        <begin position="327"/>
        <end position="344"/>
    </location>
</feature>
<dbReference type="EMBL" id="FNUS01000006">
    <property type="protein sequence ID" value="SEG46334.1"/>
    <property type="molecule type" value="Genomic_DNA"/>
</dbReference>
<protein>
    <recommendedName>
        <fullName evidence="11">DUF2029 domain-containing protein</fullName>
    </recommendedName>
</protein>
<evidence type="ECO:0000256" key="1">
    <source>
        <dbReference type="ARBA" id="ARBA00004651"/>
    </source>
</evidence>
<dbReference type="Pfam" id="PF09594">
    <property type="entry name" value="GT87"/>
    <property type="match status" value="1"/>
</dbReference>
<dbReference type="GO" id="GO:0016758">
    <property type="term" value="F:hexosyltransferase activity"/>
    <property type="evidence" value="ECO:0007669"/>
    <property type="project" value="InterPro"/>
</dbReference>
<dbReference type="GO" id="GO:0005886">
    <property type="term" value="C:plasma membrane"/>
    <property type="evidence" value="ECO:0007669"/>
    <property type="project" value="UniProtKB-SubCell"/>
</dbReference>
<feature type="transmembrane region" description="Helical" evidence="8">
    <location>
        <begin position="356"/>
        <end position="375"/>
    </location>
</feature>
<keyword evidence="6 8" id="KW-0472">Membrane</keyword>
<keyword evidence="2" id="KW-1003">Cell membrane</keyword>
<evidence type="ECO:0000256" key="5">
    <source>
        <dbReference type="ARBA" id="ARBA00022989"/>
    </source>
</evidence>
<feature type="transmembrane region" description="Helical" evidence="8">
    <location>
        <begin position="281"/>
        <end position="298"/>
    </location>
</feature>
<dbReference type="InterPro" id="IPR018584">
    <property type="entry name" value="GT87"/>
</dbReference>
<feature type="transmembrane region" description="Helical" evidence="8">
    <location>
        <begin position="304"/>
        <end position="320"/>
    </location>
</feature>
<evidence type="ECO:0000256" key="7">
    <source>
        <dbReference type="ARBA" id="ARBA00024033"/>
    </source>
</evidence>
<feature type="transmembrane region" description="Helical" evidence="8">
    <location>
        <begin position="163"/>
        <end position="183"/>
    </location>
</feature>
<comment type="similarity">
    <text evidence="7">Belongs to the glycosyltransferase 87 family.</text>
</comment>
<feature type="transmembrane region" description="Helical" evidence="8">
    <location>
        <begin position="190"/>
        <end position="212"/>
    </location>
</feature>
<keyword evidence="3" id="KW-0808">Transferase</keyword>
<accession>A0A1H6ADU4</accession>
<feature type="transmembrane region" description="Helical" evidence="8">
    <location>
        <begin position="64"/>
        <end position="85"/>
    </location>
</feature>
<name>A0A1H6ADU4_9FLAO</name>
<evidence type="ECO:0000313" key="9">
    <source>
        <dbReference type="EMBL" id="SEG46334.1"/>
    </source>
</evidence>
<proteinExistence type="inferred from homology"/>
<feature type="transmembrane region" description="Helical" evidence="8">
    <location>
        <begin position="257"/>
        <end position="274"/>
    </location>
</feature>
<evidence type="ECO:0008006" key="11">
    <source>
        <dbReference type="Google" id="ProtNLM"/>
    </source>
</evidence>
<keyword evidence="4 8" id="KW-0812">Transmembrane</keyword>
<feature type="transmembrane region" description="Helical" evidence="8">
    <location>
        <begin position="118"/>
        <end position="151"/>
    </location>
</feature>
<dbReference type="AlphaFoldDB" id="A0A1H6ADU4"/>
<evidence type="ECO:0000256" key="3">
    <source>
        <dbReference type="ARBA" id="ARBA00022679"/>
    </source>
</evidence>
<evidence type="ECO:0000256" key="2">
    <source>
        <dbReference type="ARBA" id="ARBA00022475"/>
    </source>
</evidence>
<evidence type="ECO:0000313" key="10">
    <source>
        <dbReference type="Proteomes" id="UP000236738"/>
    </source>
</evidence>
<evidence type="ECO:0000256" key="8">
    <source>
        <dbReference type="SAM" id="Phobius"/>
    </source>
</evidence>
<dbReference type="Proteomes" id="UP000236738">
    <property type="component" value="Unassembled WGS sequence"/>
</dbReference>
<feature type="transmembrane region" description="Helical" evidence="8">
    <location>
        <begin position="14"/>
        <end position="32"/>
    </location>
</feature>
<keyword evidence="5 8" id="KW-1133">Transmembrane helix</keyword>
<evidence type="ECO:0000256" key="4">
    <source>
        <dbReference type="ARBA" id="ARBA00022692"/>
    </source>
</evidence>
<organism evidence="9 10">
    <name type="scientific">Halpernia humi</name>
    <dbReference type="NCBI Taxonomy" id="493375"/>
    <lineage>
        <taxon>Bacteria</taxon>
        <taxon>Pseudomonadati</taxon>
        <taxon>Bacteroidota</taxon>
        <taxon>Flavobacteriia</taxon>
        <taxon>Flavobacteriales</taxon>
        <taxon>Weeksellaceae</taxon>
        <taxon>Chryseobacterium group</taxon>
        <taxon>Halpernia</taxon>
    </lineage>
</organism>
<dbReference type="OrthoDB" id="1070018at2"/>
<sequence>MKDKFLKLISNPKIIFGIYLVVSFISAVAKYIRGPQAYNNYLIFKNVFYSCLKNQNIFQQHPNLFFDANHYGVFFAILIAPFALLPDWFGMPLWNVANALIFVFAISKLPISNIKKSFVAWLCLQEFITAALSVQFNIALTGLLILSMVYIYEQKETKSALAILIGFFVKIYGIVGLSGFFFVKNKMKFILSLVVISIIFLALPMLFSSAHFDLKCYWDWYNSLTGKNIENESLTSMQDFSLMGIVRRVLGDSSISNLYFIIPGILLFALPYLRIKQYKELAFQVMILCSTLLFLVLFSSSSESPTFIIAVTGVMIWFIIQKEKTPLVLFLLFFVLILTCFSMSDLFPKYIKENYIIKYSLKALPCVLVWFRVIYELMVKDFSKDYALN</sequence>
<evidence type="ECO:0000256" key="6">
    <source>
        <dbReference type="ARBA" id="ARBA00023136"/>
    </source>
</evidence>
<keyword evidence="10" id="KW-1185">Reference proteome</keyword>
<feature type="transmembrane region" description="Helical" evidence="8">
    <location>
        <begin position="91"/>
        <end position="111"/>
    </location>
</feature>
<gene>
    <name evidence="9" type="ORF">SAMN05421847_2366</name>
</gene>
<reference evidence="10" key="1">
    <citation type="submission" date="2016-10" db="EMBL/GenBank/DDBJ databases">
        <authorList>
            <person name="Varghese N."/>
            <person name="Submissions S."/>
        </authorList>
    </citation>
    <scope>NUCLEOTIDE SEQUENCE [LARGE SCALE GENOMIC DNA]</scope>
    <source>
        <strain evidence="10">DSM 21580</strain>
    </source>
</reference>
<comment type="subcellular location">
    <subcellularLocation>
        <location evidence="1">Cell membrane</location>
        <topology evidence="1">Multi-pass membrane protein</topology>
    </subcellularLocation>
</comment>